<evidence type="ECO:0000256" key="1">
    <source>
        <dbReference type="SAM" id="SignalP"/>
    </source>
</evidence>
<dbReference type="InterPro" id="IPR008969">
    <property type="entry name" value="CarboxyPept-like_regulatory"/>
</dbReference>
<dbReference type="EMBL" id="PUHY01000012">
    <property type="protein sequence ID" value="PQO32817.1"/>
    <property type="molecule type" value="Genomic_DNA"/>
</dbReference>
<feature type="signal peptide" evidence="1">
    <location>
        <begin position="1"/>
        <end position="25"/>
    </location>
</feature>
<dbReference type="RefSeq" id="WP_105331829.1">
    <property type="nucleotide sequence ID" value="NZ_PUHY01000012.1"/>
</dbReference>
<dbReference type="Proteomes" id="UP000238322">
    <property type="component" value="Unassembled WGS sequence"/>
</dbReference>
<comment type="caution">
    <text evidence="2">The sequence shown here is derived from an EMBL/GenBank/DDBJ whole genome shotgun (WGS) entry which is preliminary data.</text>
</comment>
<evidence type="ECO:0000313" key="2">
    <source>
        <dbReference type="EMBL" id="PQO32817.1"/>
    </source>
</evidence>
<gene>
    <name evidence="2" type="ORF">C5Y83_21785</name>
</gene>
<feature type="chain" id="PRO_5015512448" description="Carboxypeptidase regulatory-like domain-containing protein" evidence="1">
    <location>
        <begin position="26"/>
        <end position="138"/>
    </location>
</feature>
<dbReference type="SUPFAM" id="SSF49464">
    <property type="entry name" value="Carboxypeptidase regulatory domain-like"/>
    <property type="match status" value="1"/>
</dbReference>
<name>A0A2S8FKY5_9BACT</name>
<protein>
    <recommendedName>
        <fullName evidence="4">Carboxypeptidase regulatory-like domain-containing protein</fullName>
    </recommendedName>
</protein>
<organism evidence="2 3">
    <name type="scientific">Blastopirellula marina</name>
    <dbReference type="NCBI Taxonomy" id="124"/>
    <lineage>
        <taxon>Bacteria</taxon>
        <taxon>Pseudomonadati</taxon>
        <taxon>Planctomycetota</taxon>
        <taxon>Planctomycetia</taxon>
        <taxon>Pirellulales</taxon>
        <taxon>Pirellulaceae</taxon>
        <taxon>Blastopirellula</taxon>
    </lineage>
</organism>
<sequence length="138" mass="15001">MTSCKYNPGLLSLLAILAVSALGCAEEDYGDLGKVTGVVTMDGQPYPGAMITFTPSEGRPSKGITDQSGNYELIYIRDTKGAEPGQHRVMITTVPPDQPDNYSGPKFKDPIPSKYNLRSELTENVVLGPNEFNFDLKK</sequence>
<dbReference type="AlphaFoldDB" id="A0A2S8FKY5"/>
<proteinExistence type="predicted"/>
<evidence type="ECO:0000313" key="3">
    <source>
        <dbReference type="Proteomes" id="UP000238322"/>
    </source>
</evidence>
<evidence type="ECO:0008006" key="4">
    <source>
        <dbReference type="Google" id="ProtNLM"/>
    </source>
</evidence>
<dbReference type="PROSITE" id="PS51257">
    <property type="entry name" value="PROKAR_LIPOPROTEIN"/>
    <property type="match status" value="1"/>
</dbReference>
<dbReference type="OrthoDB" id="286727at2"/>
<keyword evidence="1" id="KW-0732">Signal</keyword>
<reference evidence="2 3" key="1">
    <citation type="submission" date="2018-02" db="EMBL/GenBank/DDBJ databases">
        <title>Comparative genomes isolates from brazilian mangrove.</title>
        <authorList>
            <person name="Araujo J.E."/>
            <person name="Taketani R.G."/>
            <person name="Silva M.C.P."/>
            <person name="Loureco M.V."/>
            <person name="Andreote F.D."/>
        </authorList>
    </citation>
    <scope>NUCLEOTIDE SEQUENCE [LARGE SCALE GENOMIC DNA]</scope>
    <source>
        <strain evidence="2 3">Hex-1 MGV</strain>
    </source>
</reference>
<accession>A0A2S8FKY5</accession>